<evidence type="ECO:0000313" key="3">
    <source>
        <dbReference type="Proteomes" id="UP001156140"/>
    </source>
</evidence>
<protein>
    <submittedName>
        <fullName evidence="2">MmcQ/YjbR family DNA-binding protein</fullName>
    </submittedName>
</protein>
<name>A0AA41QLV0_9HYPH</name>
<dbReference type="InterPro" id="IPR038056">
    <property type="entry name" value="YjbR-like_sf"/>
</dbReference>
<keyword evidence="3" id="KW-1185">Reference proteome</keyword>
<proteinExistence type="predicted"/>
<dbReference type="Gene3D" id="3.90.1150.30">
    <property type="match status" value="1"/>
</dbReference>
<evidence type="ECO:0000313" key="2">
    <source>
        <dbReference type="EMBL" id="MCI0126833.1"/>
    </source>
</evidence>
<sequence>MSPDEIVALILSLPSAEQSSHFGNADFRVGGKIFASHPKPGQFNLNLTPEQQAMLAEAEPRAFAALPNKWGQKGWTSAWAEHLDETTALSAFRMAWANVAPRALVNAELSPQAGATTTPSNGRGQPRRPGR</sequence>
<dbReference type="Pfam" id="PF04237">
    <property type="entry name" value="YjbR"/>
    <property type="match status" value="1"/>
</dbReference>
<organism evidence="2 3">
    <name type="scientific">Paradevosia shaoguanensis</name>
    <dbReference type="NCBI Taxonomy" id="1335043"/>
    <lineage>
        <taxon>Bacteria</taxon>
        <taxon>Pseudomonadati</taxon>
        <taxon>Pseudomonadota</taxon>
        <taxon>Alphaproteobacteria</taxon>
        <taxon>Hyphomicrobiales</taxon>
        <taxon>Devosiaceae</taxon>
        <taxon>Paradevosia</taxon>
    </lineage>
</organism>
<dbReference type="AlphaFoldDB" id="A0AA41QLV0"/>
<reference evidence="2" key="1">
    <citation type="submission" date="2022-03" db="EMBL/GenBank/DDBJ databases">
        <title>The complete genome sequence of a Methyloterrigena soli.</title>
        <authorList>
            <person name="Zi Z."/>
        </authorList>
    </citation>
    <scope>NUCLEOTIDE SEQUENCE</scope>
    <source>
        <strain evidence="2">M48</strain>
    </source>
</reference>
<dbReference type="Proteomes" id="UP001156140">
    <property type="component" value="Unassembled WGS sequence"/>
</dbReference>
<feature type="region of interest" description="Disordered" evidence="1">
    <location>
        <begin position="108"/>
        <end position="131"/>
    </location>
</feature>
<comment type="caution">
    <text evidence="2">The sequence shown here is derived from an EMBL/GenBank/DDBJ whole genome shotgun (WGS) entry which is preliminary data.</text>
</comment>
<evidence type="ECO:0000256" key="1">
    <source>
        <dbReference type="SAM" id="MobiDB-lite"/>
    </source>
</evidence>
<dbReference type="EMBL" id="JALAZD010000001">
    <property type="protein sequence ID" value="MCI0126833.1"/>
    <property type="molecule type" value="Genomic_DNA"/>
</dbReference>
<dbReference type="InterPro" id="IPR058532">
    <property type="entry name" value="YjbR/MT2646/Rv2570-like"/>
</dbReference>
<dbReference type="SUPFAM" id="SSF142906">
    <property type="entry name" value="YjbR-like"/>
    <property type="match status" value="1"/>
</dbReference>
<keyword evidence="2" id="KW-0238">DNA-binding</keyword>
<gene>
    <name evidence="2" type="ORF">ML536_08345</name>
</gene>
<feature type="compositionally biased region" description="Polar residues" evidence="1">
    <location>
        <begin position="113"/>
        <end position="123"/>
    </location>
</feature>
<dbReference type="RefSeq" id="WP_281735563.1">
    <property type="nucleotide sequence ID" value="NZ_JAKETQ010000001.1"/>
</dbReference>
<accession>A0AA41QLV0</accession>
<dbReference type="GO" id="GO:0003677">
    <property type="term" value="F:DNA binding"/>
    <property type="evidence" value="ECO:0007669"/>
    <property type="project" value="UniProtKB-KW"/>
</dbReference>